<proteinExistence type="predicted"/>
<organism evidence="2 3">
    <name type="scientific">Candidatus Filomicrobium marinum</name>
    <dbReference type="NCBI Taxonomy" id="1608628"/>
    <lineage>
        <taxon>Bacteria</taxon>
        <taxon>Pseudomonadati</taxon>
        <taxon>Pseudomonadota</taxon>
        <taxon>Alphaproteobacteria</taxon>
        <taxon>Hyphomicrobiales</taxon>
        <taxon>Hyphomicrobiaceae</taxon>
        <taxon>Filomicrobium</taxon>
    </lineage>
</organism>
<protein>
    <submittedName>
        <fullName evidence="2">Uncharacterized protein</fullName>
    </submittedName>
</protein>
<feature type="compositionally biased region" description="Polar residues" evidence="1">
    <location>
        <begin position="56"/>
        <end position="66"/>
    </location>
</feature>
<dbReference type="Proteomes" id="UP000033187">
    <property type="component" value="Chromosome 1"/>
</dbReference>
<evidence type="ECO:0000256" key="1">
    <source>
        <dbReference type="SAM" id="MobiDB-lite"/>
    </source>
</evidence>
<dbReference type="EMBL" id="LN829119">
    <property type="protein sequence ID" value="CPR14936.1"/>
    <property type="molecule type" value="Genomic_DNA"/>
</dbReference>
<gene>
    <name evidence="2" type="ORF">YBN1229_v1_0135</name>
</gene>
<evidence type="ECO:0000313" key="3">
    <source>
        <dbReference type="Proteomes" id="UP000033187"/>
    </source>
</evidence>
<dbReference type="KEGG" id="fiy:BN1229_v1_0135"/>
<evidence type="ECO:0000313" key="2">
    <source>
        <dbReference type="EMBL" id="CPR14936.1"/>
    </source>
</evidence>
<sequence length="118" mass="13192">MGVRTGRQAYREPLFVELDWVPASLKIHLTRATNQQRALEGAFRITQRLQAPADHTGQSSGTTNPRDATRYMSASFASPHDSEIQPMQPLPRISSSAKNRKPRRIAQGLRTSMACNVF</sequence>
<dbReference type="KEGG" id="fil:BN1229_v1_0131"/>
<feature type="region of interest" description="Disordered" evidence="1">
    <location>
        <begin position="48"/>
        <end position="106"/>
    </location>
</feature>
<keyword evidence="3" id="KW-1185">Reference proteome</keyword>
<name>A0A0D6J9X6_9HYPH</name>
<reference evidence="3" key="1">
    <citation type="submission" date="2015-02" db="EMBL/GenBank/DDBJ databases">
        <authorList>
            <person name="Chooi Y.-H."/>
        </authorList>
    </citation>
    <scope>NUCLEOTIDE SEQUENCE [LARGE SCALE GENOMIC DNA]</scope>
    <source>
        <strain evidence="3">strain Y</strain>
    </source>
</reference>
<dbReference type="AlphaFoldDB" id="A0A0D6J9X6"/>
<accession>A0A0D6J9X6</accession>